<dbReference type="GO" id="GO:0003677">
    <property type="term" value="F:DNA binding"/>
    <property type="evidence" value="ECO:0007669"/>
    <property type="project" value="UniProtKB-KW"/>
</dbReference>
<dbReference type="SUPFAM" id="SSF53041">
    <property type="entry name" value="Resolvase-like"/>
    <property type="match status" value="1"/>
</dbReference>
<feature type="domain" description="Resolvase/invertase-type recombinase catalytic" evidence="3">
    <location>
        <begin position="11"/>
        <end position="159"/>
    </location>
</feature>
<name>A0A1I7NE52_9HYPH</name>
<protein>
    <submittedName>
        <fullName evidence="4">Site-specific DNA recombinase</fullName>
    </submittedName>
</protein>
<organism evidence="4 5">
    <name type="scientific">Hyphomicrobium facile</name>
    <dbReference type="NCBI Taxonomy" id="51670"/>
    <lineage>
        <taxon>Bacteria</taxon>
        <taxon>Pseudomonadati</taxon>
        <taxon>Pseudomonadota</taxon>
        <taxon>Alphaproteobacteria</taxon>
        <taxon>Hyphomicrobiales</taxon>
        <taxon>Hyphomicrobiaceae</taxon>
        <taxon>Hyphomicrobium</taxon>
    </lineage>
</organism>
<dbReference type="PROSITE" id="PS51736">
    <property type="entry name" value="RECOMBINASES_3"/>
    <property type="match status" value="1"/>
</dbReference>
<dbReference type="Proteomes" id="UP000199423">
    <property type="component" value="Unassembled WGS sequence"/>
</dbReference>
<gene>
    <name evidence="4" type="ORF">SAMN04488557_1776</name>
</gene>
<accession>A0A1I7NE52</accession>
<dbReference type="CDD" id="cd03768">
    <property type="entry name" value="SR_ResInv"/>
    <property type="match status" value="1"/>
</dbReference>
<dbReference type="STRING" id="51670.SAMN04488557_1776"/>
<dbReference type="InterPro" id="IPR050639">
    <property type="entry name" value="SSR_resolvase"/>
</dbReference>
<dbReference type="OrthoDB" id="9791494at2"/>
<reference evidence="5" key="1">
    <citation type="submission" date="2016-10" db="EMBL/GenBank/DDBJ databases">
        <authorList>
            <person name="Varghese N."/>
            <person name="Submissions S."/>
        </authorList>
    </citation>
    <scope>NUCLEOTIDE SEQUENCE [LARGE SCALE GENOMIC DNA]</scope>
    <source>
        <strain evidence="5">DSM 1565</strain>
    </source>
</reference>
<evidence type="ECO:0000256" key="1">
    <source>
        <dbReference type="ARBA" id="ARBA00023125"/>
    </source>
</evidence>
<dbReference type="Gene3D" id="3.40.50.1390">
    <property type="entry name" value="Resolvase, N-terminal catalytic domain"/>
    <property type="match status" value="1"/>
</dbReference>
<dbReference type="GO" id="GO:0000150">
    <property type="term" value="F:DNA strand exchange activity"/>
    <property type="evidence" value="ECO:0007669"/>
    <property type="project" value="InterPro"/>
</dbReference>
<sequence length="249" mass="26799">MRSGNAAIKRKAFGYCRCSTEAQSERGDTLEAQKRAIQLVCELEGFELVEIYSDPAISGSVPFASRPGGAQLLSVADAENIIVSTKLDRVFRDAHDASGTLKILKKRNVGLYLRDLGGDVTMSNVSSLVFGLLSNVAEFERSRIAERIRDVKKSQRSSGRYMGGGVPLGFALETDPSTGKLMLMVDAELQAEARKLKEQGYSARLAAGSLKAQGYAASHKSVLRLWQQLVEPLPPTAACAGSGVRQSST</sequence>
<dbReference type="EMBL" id="FPCH01000002">
    <property type="protein sequence ID" value="SFV32929.1"/>
    <property type="molecule type" value="Genomic_DNA"/>
</dbReference>
<dbReference type="InterPro" id="IPR036162">
    <property type="entry name" value="Resolvase-like_N_sf"/>
</dbReference>
<dbReference type="PANTHER" id="PTHR30461">
    <property type="entry name" value="DNA-INVERTASE FROM LAMBDOID PROPHAGE"/>
    <property type="match status" value="1"/>
</dbReference>
<dbReference type="RefSeq" id="WP_092867153.1">
    <property type="nucleotide sequence ID" value="NZ_FPCH01000002.1"/>
</dbReference>
<dbReference type="PANTHER" id="PTHR30461:SF2">
    <property type="entry name" value="SERINE RECOMBINASE PINE-RELATED"/>
    <property type="match status" value="1"/>
</dbReference>
<dbReference type="InterPro" id="IPR006119">
    <property type="entry name" value="Resolv_N"/>
</dbReference>
<keyword evidence="1" id="KW-0238">DNA-binding</keyword>
<dbReference type="SMART" id="SM00857">
    <property type="entry name" value="Resolvase"/>
    <property type="match status" value="1"/>
</dbReference>
<keyword evidence="2" id="KW-0233">DNA recombination</keyword>
<proteinExistence type="predicted"/>
<evidence type="ECO:0000256" key="2">
    <source>
        <dbReference type="ARBA" id="ARBA00023172"/>
    </source>
</evidence>
<evidence type="ECO:0000259" key="3">
    <source>
        <dbReference type="PROSITE" id="PS51736"/>
    </source>
</evidence>
<evidence type="ECO:0000313" key="4">
    <source>
        <dbReference type="EMBL" id="SFV32929.1"/>
    </source>
</evidence>
<evidence type="ECO:0000313" key="5">
    <source>
        <dbReference type="Proteomes" id="UP000199423"/>
    </source>
</evidence>
<dbReference type="AlphaFoldDB" id="A0A1I7NE52"/>
<keyword evidence="5" id="KW-1185">Reference proteome</keyword>
<dbReference type="Pfam" id="PF00239">
    <property type="entry name" value="Resolvase"/>
    <property type="match status" value="1"/>
</dbReference>